<reference evidence="3 4" key="1">
    <citation type="submission" date="2015-06" db="EMBL/GenBank/DDBJ databases">
        <title>Draft genome assembly of filamentous brackish cyanobacterium Limnoraphis robusta strain CS-951.</title>
        <authorList>
            <person name="Willis A."/>
            <person name="Parks M."/>
            <person name="Burford M.A."/>
        </authorList>
    </citation>
    <scope>NUCLEOTIDE SEQUENCE [LARGE SCALE GENOMIC DNA]</scope>
    <source>
        <strain evidence="3 4">CS-951</strain>
    </source>
</reference>
<protein>
    <submittedName>
        <fullName evidence="3">Peptidoglycan-binding protein</fullName>
    </submittedName>
</protein>
<dbReference type="RefSeq" id="WP_046278881.1">
    <property type="nucleotide sequence ID" value="NZ_LATL02000163.1"/>
</dbReference>
<feature type="domain" description="Peptidase C39-like" evidence="2">
    <location>
        <begin position="180"/>
        <end position="302"/>
    </location>
</feature>
<evidence type="ECO:0000313" key="4">
    <source>
        <dbReference type="Proteomes" id="UP000033607"/>
    </source>
</evidence>
<evidence type="ECO:0000259" key="2">
    <source>
        <dbReference type="Pfam" id="PF13529"/>
    </source>
</evidence>
<dbReference type="Pfam" id="PF01471">
    <property type="entry name" value="PG_binding_1"/>
    <property type="match status" value="1"/>
</dbReference>
<accession>A0A0F5YG80</accession>
<dbReference type="AlphaFoldDB" id="A0A0F5YG80"/>
<dbReference type="Proteomes" id="UP000033607">
    <property type="component" value="Unassembled WGS sequence"/>
</dbReference>
<dbReference type="Pfam" id="PF13529">
    <property type="entry name" value="Peptidase_C39_2"/>
    <property type="match status" value="1"/>
</dbReference>
<dbReference type="InterPro" id="IPR002477">
    <property type="entry name" value="Peptidoglycan-bd-like"/>
</dbReference>
<dbReference type="Gene3D" id="3.90.70.10">
    <property type="entry name" value="Cysteine proteinases"/>
    <property type="match status" value="1"/>
</dbReference>
<proteinExistence type="predicted"/>
<dbReference type="OrthoDB" id="5735764at2"/>
<dbReference type="PATRIC" id="fig|1637645.4.peg.3254"/>
<comment type="caution">
    <text evidence="3">The sequence shown here is derived from an EMBL/GenBank/DDBJ whole genome shotgun (WGS) entry which is preliminary data.</text>
</comment>
<dbReference type="Gene3D" id="1.10.101.10">
    <property type="entry name" value="PGBD-like superfamily/PGBD"/>
    <property type="match status" value="1"/>
</dbReference>
<feature type="domain" description="Peptidoglycan binding-like" evidence="1">
    <location>
        <begin position="26"/>
        <end position="77"/>
    </location>
</feature>
<dbReference type="InterPro" id="IPR036366">
    <property type="entry name" value="PGBDSf"/>
</dbReference>
<dbReference type="InterPro" id="IPR036365">
    <property type="entry name" value="PGBD-like_sf"/>
</dbReference>
<organism evidence="3 4">
    <name type="scientific">Limnoraphis robusta CS-951</name>
    <dbReference type="NCBI Taxonomy" id="1637645"/>
    <lineage>
        <taxon>Bacteria</taxon>
        <taxon>Bacillati</taxon>
        <taxon>Cyanobacteriota</taxon>
        <taxon>Cyanophyceae</taxon>
        <taxon>Oscillatoriophycideae</taxon>
        <taxon>Oscillatoriales</taxon>
        <taxon>Sirenicapillariaceae</taxon>
        <taxon>Limnoraphis</taxon>
    </lineage>
</organism>
<dbReference type="InterPro" id="IPR039564">
    <property type="entry name" value="Peptidase_C39-like"/>
</dbReference>
<evidence type="ECO:0000259" key="1">
    <source>
        <dbReference type="Pfam" id="PF01471"/>
    </source>
</evidence>
<name>A0A0F5YG80_9CYAN</name>
<dbReference type="EMBL" id="LATL02000163">
    <property type="protein sequence ID" value="KKD37768.1"/>
    <property type="molecule type" value="Genomic_DNA"/>
</dbReference>
<gene>
    <name evidence="3" type="ORF">WN50_12515</name>
</gene>
<dbReference type="SUPFAM" id="SSF47090">
    <property type="entry name" value="PGBD-like"/>
    <property type="match status" value="1"/>
</dbReference>
<sequence length="343" mass="38885">MRLQDFLGTDIKYDVNKIDADPDLSRQIQIRLIDLGLLDPPADGIFGPKSTASLHQFQKLMKCGEPGYLGAVTAQKLIEAKISEIPILTPILKTVKSTVFKLKPIASSQLTDSEKFPVAGGQEFAVLAYDPIRGHLRVALRSQSFGGYSMLYIWAAHAEIYEDEKLVYPQPLPKSYRLNNVPYRSQLDNFLNPTGACNVTSIGMCLEYLKAPRRVSYGQFEDELYEYALNKGYSRHNPYDLARIVRDYGCQDYFTEYAIIEDVQDWVSAGNPSVIHGYFTSFGHILVVVGYDEYGFIVHDPYGEWFSTGYRTDLSGAYLHYSYGLIRRLCIPDGSFWVHFISK</sequence>
<evidence type="ECO:0000313" key="3">
    <source>
        <dbReference type="EMBL" id="KKD37768.1"/>
    </source>
</evidence>